<feature type="transmembrane region" description="Helical" evidence="2">
    <location>
        <begin position="230"/>
        <end position="252"/>
    </location>
</feature>
<evidence type="ECO:0000259" key="3">
    <source>
        <dbReference type="Pfam" id="PF20153"/>
    </source>
</evidence>
<dbReference type="Proteomes" id="UP000054007">
    <property type="component" value="Unassembled WGS sequence"/>
</dbReference>
<keyword evidence="5" id="KW-1185">Reference proteome</keyword>
<feature type="transmembrane region" description="Helical" evidence="2">
    <location>
        <begin position="285"/>
        <end position="314"/>
    </location>
</feature>
<proteinExistence type="predicted"/>
<evidence type="ECO:0000256" key="1">
    <source>
        <dbReference type="SAM" id="MobiDB-lite"/>
    </source>
</evidence>
<dbReference type="EMBL" id="KN880627">
    <property type="protein sequence ID" value="KIY64603.1"/>
    <property type="molecule type" value="Genomic_DNA"/>
</dbReference>
<feature type="region of interest" description="Disordered" evidence="1">
    <location>
        <begin position="1"/>
        <end position="118"/>
    </location>
</feature>
<keyword evidence="2" id="KW-0472">Membrane</keyword>
<feature type="compositionally biased region" description="Polar residues" evidence="1">
    <location>
        <begin position="109"/>
        <end position="118"/>
    </location>
</feature>
<dbReference type="InterPro" id="IPR045338">
    <property type="entry name" value="DUF6535"/>
</dbReference>
<feature type="compositionally biased region" description="Polar residues" evidence="1">
    <location>
        <begin position="35"/>
        <end position="51"/>
    </location>
</feature>
<evidence type="ECO:0000256" key="2">
    <source>
        <dbReference type="SAM" id="Phobius"/>
    </source>
</evidence>
<dbReference type="OrthoDB" id="3219854at2759"/>
<dbReference type="Pfam" id="PF20153">
    <property type="entry name" value="DUF6535"/>
    <property type="match status" value="1"/>
</dbReference>
<gene>
    <name evidence="4" type="ORF">CYLTODRAFT_89562</name>
</gene>
<dbReference type="AlphaFoldDB" id="A0A0D7B1V8"/>
<feature type="transmembrane region" description="Helical" evidence="2">
    <location>
        <begin position="160"/>
        <end position="179"/>
    </location>
</feature>
<name>A0A0D7B1V8_9AGAR</name>
<evidence type="ECO:0000313" key="5">
    <source>
        <dbReference type="Proteomes" id="UP000054007"/>
    </source>
</evidence>
<accession>A0A0D7B1V8</accession>
<keyword evidence="2" id="KW-0812">Transmembrane</keyword>
<protein>
    <recommendedName>
        <fullName evidence="3">DUF6535 domain-containing protein</fullName>
    </recommendedName>
</protein>
<feature type="transmembrane region" description="Helical" evidence="2">
    <location>
        <begin position="320"/>
        <end position="344"/>
    </location>
</feature>
<evidence type="ECO:0000313" key="4">
    <source>
        <dbReference type="EMBL" id="KIY64603.1"/>
    </source>
</evidence>
<sequence>MASKDAEPSTEEPRSGVDNQRDQDGMDDDELVTPGAQTAQSEGSHSEQASLDPSAEDEELPVEEEKPRRKGLSRGSKPTPAASTAFKKTRFGLENDQTSGRKKEKEQNEPQNFSTFDYTTKYPRDKRYEELHNEARVWLTYNDEAAIFDMDMVGEAADSLDILLVFAGLFAAVLTTFVAQTSQSLSPDNSAVTVSLLVELVAVQRAAITGSSLSDIAAADVAPAIDRTSIWVNALWFTSLALSLASALLAVLSKQWLRQYTSFIAGSARERALIRQFRYDGMEKWAVRTIIGLLPTILHLSLAFFLSGLVVFLAPLQRGIAISVGIISGALFIAYISSIVIAVVHVKSPYRTTFSDVLSTTLRWIFTAVYPVFERNFGLPHVALAPTTRAAEQMSAINLEEKTGAEQACHALEWLHNTTGSVSAKTLIMESLNGCGPDRLQFLNWVDERSVNTVQEWEILLRTICLSGYGPFPVFTDVWCILRPAMSITLSHNIHRKAVISSLTPCAAFSQHLLPSL</sequence>
<feature type="compositionally biased region" description="Basic and acidic residues" evidence="1">
    <location>
        <begin position="99"/>
        <end position="108"/>
    </location>
</feature>
<feature type="compositionally biased region" description="Basic and acidic residues" evidence="1">
    <location>
        <begin position="1"/>
        <end position="24"/>
    </location>
</feature>
<reference evidence="4 5" key="1">
    <citation type="journal article" date="2015" name="Fungal Genet. Biol.">
        <title>Evolution of novel wood decay mechanisms in Agaricales revealed by the genome sequences of Fistulina hepatica and Cylindrobasidium torrendii.</title>
        <authorList>
            <person name="Floudas D."/>
            <person name="Held B.W."/>
            <person name="Riley R."/>
            <person name="Nagy L.G."/>
            <person name="Koehler G."/>
            <person name="Ransdell A.S."/>
            <person name="Younus H."/>
            <person name="Chow J."/>
            <person name="Chiniquy J."/>
            <person name="Lipzen A."/>
            <person name="Tritt A."/>
            <person name="Sun H."/>
            <person name="Haridas S."/>
            <person name="LaButti K."/>
            <person name="Ohm R.A."/>
            <person name="Kues U."/>
            <person name="Blanchette R.A."/>
            <person name="Grigoriev I.V."/>
            <person name="Minto R.E."/>
            <person name="Hibbett D.S."/>
        </authorList>
    </citation>
    <scope>NUCLEOTIDE SEQUENCE [LARGE SCALE GENOMIC DNA]</scope>
    <source>
        <strain evidence="4 5">FP15055 ss-10</strain>
    </source>
</reference>
<feature type="domain" description="DUF6535" evidence="3">
    <location>
        <begin position="138"/>
        <end position="314"/>
    </location>
</feature>
<organism evidence="4 5">
    <name type="scientific">Cylindrobasidium torrendii FP15055 ss-10</name>
    <dbReference type="NCBI Taxonomy" id="1314674"/>
    <lineage>
        <taxon>Eukaryota</taxon>
        <taxon>Fungi</taxon>
        <taxon>Dikarya</taxon>
        <taxon>Basidiomycota</taxon>
        <taxon>Agaricomycotina</taxon>
        <taxon>Agaricomycetes</taxon>
        <taxon>Agaricomycetidae</taxon>
        <taxon>Agaricales</taxon>
        <taxon>Marasmiineae</taxon>
        <taxon>Physalacriaceae</taxon>
        <taxon>Cylindrobasidium</taxon>
    </lineage>
</organism>
<keyword evidence="2" id="KW-1133">Transmembrane helix</keyword>